<evidence type="ECO:0000256" key="2">
    <source>
        <dbReference type="ARBA" id="ARBA00022692"/>
    </source>
</evidence>
<feature type="region of interest" description="Disordered" evidence="5">
    <location>
        <begin position="1"/>
        <end position="22"/>
    </location>
</feature>
<dbReference type="Pfam" id="PF03168">
    <property type="entry name" value="LEA_2"/>
    <property type="match status" value="1"/>
</dbReference>
<evidence type="ECO:0000256" key="6">
    <source>
        <dbReference type="SAM" id="Phobius"/>
    </source>
</evidence>
<dbReference type="GO" id="GO:0016020">
    <property type="term" value="C:membrane"/>
    <property type="evidence" value="ECO:0007669"/>
    <property type="project" value="UniProtKB-SubCell"/>
</dbReference>
<name>A0A843X6G8_COLES</name>
<evidence type="ECO:0000313" key="8">
    <source>
        <dbReference type="EMBL" id="MQM12460.1"/>
    </source>
</evidence>
<dbReference type="SUPFAM" id="SSF117070">
    <property type="entry name" value="LEA14-like"/>
    <property type="match status" value="1"/>
</dbReference>
<evidence type="ECO:0000256" key="5">
    <source>
        <dbReference type="SAM" id="MobiDB-lite"/>
    </source>
</evidence>
<keyword evidence="9" id="KW-1185">Reference proteome</keyword>
<evidence type="ECO:0000313" key="9">
    <source>
        <dbReference type="Proteomes" id="UP000652761"/>
    </source>
</evidence>
<keyword evidence="4 6" id="KW-0472">Membrane</keyword>
<keyword evidence="3 6" id="KW-1133">Transmembrane helix</keyword>
<feature type="domain" description="Late embryogenesis abundant protein LEA-2 subgroup" evidence="7">
    <location>
        <begin position="125"/>
        <end position="218"/>
    </location>
</feature>
<dbReference type="Gene3D" id="2.60.40.1820">
    <property type="match status" value="1"/>
</dbReference>
<dbReference type="GO" id="GO:0098542">
    <property type="term" value="P:defense response to other organism"/>
    <property type="evidence" value="ECO:0007669"/>
    <property type="project" value="InterPro"/>
</dbReference>
<organism evidence="8 9">
    <name type="scientific">Colocasia esculenta</name>
    <name type="common">Wild taro</name>
    <name type="synonym">Arum esculentum</name>
    <dbReference type="NCBI Taxonomy" id="4460"/>
    <lineage>
        <taxon>Eukaryota</taxon>
        <taxon>Viridiplantae</taxon>
        <taxon>Streptophyta</taxon>
        <taxon>Embryophyta</taxon>
        <taxon>Tracheophyta</taxon>
        <taxon>Spermatophyta</taxon>
        <taxon>Magnoliopsida</taxon>
        <taxon>Liliopsida</taxon>
        <taxon>Araceae</taxon>
        <taxon>Aroideae</taxon>
        <taxon>Colocasieae</taxon>
        <taxon>Colocasia</taxon>
    </lineage>
</organism>
<dbReference type="EMBL" id="NMUH01005323">
    <property type="protein sequence ID" value="MQM12460.1"/>
    <property type="molecule type" value="Genomic_DNA"/>
</dbReference>
<dbReference type="PANTHER" id="PTHR31234:SF4">
    <property type="entry name" value="EXPRESSED PROTEIN"/>
    <property type="match status" value="1"/>
</dbReference>
<keyword evidence="2 6" id="KW-0812">Transmembrane</keyword>
<reference evidence="8" key="1">
    <citation type="submission" date="2017-07" db="EMBL/GenBank/DDBJ databases">
        <title>Taro Niue Genome Assembly and Annotation.</title>
        <authorList>
            <person name="Atibalentja N."/>
            <person name="Keating K."/>
            <person name="Fields C.J."/>
        </authorList>
    </citation>
    <scope>NUCLEOTIDE SEQUENCE</scope>
    <source>
        <strain evidence="8">Niue_2</strain>
        <tissue evidence="8">Leaf</tissue>
    </source>
</reference>
<comment type="caution">
    <text evidence="8">The sequence shown here is derived from an EMBL/GenBank/DDBJ whole genome shotgun (WGS) entry which is preliminary data.</text>
</comment>
<comment type="subcellular location">
    <subcellularLocation>
        <location evidence="1">Membrane</location>
        <topology evidence="1">Single-pass membrane protein</topology>
    </subcellularLocation>
</comment>
<dbReference type="InterPro" id="IPR004864">
    <property type="entry name" value="LEA_2"/>
</dbReference>
<proteinExistence type="predicted"/>
<feature type="compositionally biased region" description="Low complexity" evidence="5">
    <location>
        <begin position="9"/>
        <end position="18"/>
    </location>
</feature>
<evidence type="ECO:0000256" key="1">
    <source>
        <dbReference type="ARBA" id="ARBA00004167"/>
    </source>
</evidence>
<dbReference type="PANTHER" id="PTHR31234">
    <property type="entry name" value="LATE EMBRYOGENESIS ABUNDANT (LEA) HYDROXYPROLINE-RICH GLYCOPROTEIN FAMILY"/>
    <property type="match status" value="1"/>
</dbReference>
<feature type="transmembrane region" description="Helical" evidence="6">
    <location>
        <begin position="61"/>
        <end position="90"/>
    </location>
</feature>
<accession>A0A843X6G8</accession>
<evidence type="ECO:0000259" key="7">
    <source>
        <dbReference type="Pfam" id="PF03168"/>
    </source>
</evidence>
<gene>
    <name evidence="8" type="ORF">Taro_045380</name>
</gene>
<dbReference type="AlphaFoldDB" id="A0A843X6G8"/>
<evidence type="ECO:0000256" key="4">
    <source>
        <dbReference type="ARBA" id="ARBA00023136"/>
    </source>
</evidence>
<protein>
    <recommendedName>
        <fullName evidence="7">Late embryogenesis abundant protein LEA-2 subgroup domain-containing protein</fullName>
    </recommendedName>
</protein>
<dbReference type="OrthoDB" id="1917236at2759"/>
<sequence>MAKAGAAGADDPTQAPLLLPQPPPSYGVPVGGGYYQEPPVQPYLLIPVLSRRRRSRGCRPACCESLVSSSSLLALLSAAVILGSAAFFLWPSDPDVRLSRLGLRRIHISTDKHGGVSLDFDMDLKVRVRNPDFFSLDYDEIRVAIGYRGRRLGTVTADGGHVRARGISFVDARLRLDGIRVLQDAFYLIEDLSRGKIPFDTMTVVEGQLHLFGIDIPLEGRISCSVDVDAATQTIASQTCYPE</sequence>
<dbReference type="InterPro" id="IPR044839">
    <property type="entry name" value="NDR1-like"/>
</dbReference>
<dbReference type="Proteomes" id="UP000652761">
    <property type="component" value="Unassembled WGS sequence"/>
</dbReference>
<evidence type="ECO:0000256" key="3">
    <source>
        <dbReference type="ARBA" id="ARBA00022989"/>
    </source>
</evidence>